<proteinExistence type="predicted"/>
<dbReference type="Proteomes" id="UP000614460">
    <property type="component" value="Unassembled WGS sequence"/>
</dbReference>
<evidence type="ECO:0000313" key="1">
    <source>
        <dbReference type="EMBL" id="GGE32485.1"/>
    </source>
</evidence>
<keyword evidence="2" id="KW-1185">Reference proteome</keyword>
<protein>
    <recommendedName>
        <fullName evidence="3">Helix-hairpin-helix domain-containing protein</fullName>
    </recommendedName>
</protein>
<reference evidence="1" key="1">
    <citation type="journal article" date="2014" name="Int. J. Syst. Evol. Microbiol.">
        <title>Complete genome sequence of Corynebacterium casei LMG S-19264T (=DSM 44701T), isolated from a smear-ripened cheese.</title>
        <authorList>
            <consortium name="US DOE Joint Genome Institute (JGI-PGF)"/>
            <person name="Walter F."/>
            <person name="Albersmeier A."/>
            <person name="Kalinowski J."/>
            <person name="Ruckert C."/>
        </authorList>
    </citation>
    <scope>NUCLEOTIDE SEQUENCE</scope>
    <source>
        <strain evidence="1">CGMCC 1.15966</strain>
    </source>
</reference>
<sequence length="425" mass="50031">MQNGLGLKPHTGLMESKYMRGMAAQLRIKNLSFTPFLAYNHLSASINAKGHRSFVSSINYSGLHRTPSELKNRHSLQQLVYGVNVGFQPEKFKVGFNFLTTRFDRYLKLNNRDYSRYRFEGNILHNVSLYYQYNLYNLLAFGESAYSIGAGWANNQGLIAGLGRKFSASLAYRNYGKDYHSFFGQSFQEQSNLANEIGWSASIAYHPNRNIEWINKLDYVQFPWLKFRTSSPSNSVHGQSQLSYIWYKKGHLKLRYQYKFYQENYPSHIKTVNPIADLARQQARISFFYKLNRNLQIGNQVEGKQFHKSMFTKQYGFLVFQDLIWNKPSWKMGGNLRFAYFNADSYDARLFAYERDVLYSFSFPSYFRNGFRFYLNQKIKPIKGIDIWFRYAITTYRNLKEFGSGLDKIIGNNKSDLRFQIRYAW</sequence>
<evidence type="ECO:0008006" key="3">
    <source>
        <dbReference type="Google" id="ProtNLM"/>
    </source>
</evidence>
<dbReference type="RefSeq" id="WP_182499657.1">
    <property type="nucleotide sequence ID" value="NZ_BMKM01000013.1"/>
</dbReference>
<accession>A0A8H9KZ65</accession>
<dbReference type="EMBL" id="BMKM01000013">
    <property type="protein sequence ID" value="GGE32485.1"/>
    <property type="molecule type" value="Genomic_DNA"/>
</dbReference>
<comment type="caution">
    <text evidence="1">The sequence shown here is derived from an EMBL/GenBank/DDBJ whole genome shotgun (WGS) entry which is preliminary data.</text>
</comment>
<reference evidence="1" key="2">
    <citation type="submission" date="2020-09" db="EMBL/GenBank/DDBJ databases">
        <authorList>
            <person name="Sun Q."/>
            <person name="Zhou Y."/>
        </authorList>
    </citation>
    <scope>NUCLEOTIDE SEQUENCE</scope>
    <source>
        <strain evidence="1">CGMCC 1.15966</strain>
    </source>
</reference>
<gene>
    <name evidence="1" type="ORF">GCM10011516_32750</name>
</gene>
<dbReference type="AlphaFoldDB" id="A0A8H9KZ65"/>
<name>A0A8H9KZ65_9SPHI</name>
<organism evidence="1 2">
    <name type="scientific">Sphingobacterium cellulitidis</name>
    <dbReference type="NCBI Taxonomy" id="1768011"/>
    <lineage>
        <taxon>Bacteria</taxon>
        <taxon>Pseudomonadati</taxon>
        <taxon>Bacteroidota</taxon>
        <taxon>Sphingobacteriia</taxon>
        <taxon>Sphingobacteriales</taxon>
        <taxon>Sphingobacteriaceae</taxon>
        <taxon>Sphingobacterium</taxon>
    </lineage>
</organism>
<evidence type="ECO:0000313" key="2">
    <source>
        <dbReference type="Proteomes" id="UP000614460"/>
    </source>
</evidence>